<reference evidence="2 3" key="1">
    <citation type="journal article" date="2019" name="G3 (Bethesda)">
        <title>Sequencing of a Wild Apple (Malus baccata) Genome Unravels the Differences Between Cultivated and Wild Apple Species Regarding Disease Resistance and Cold Tolerance.</title>
        <authorList>
            <person name="Chen X."/>
        </authorList>
    </citation>
    <scope>NUCLEOTIDE SEQUENCE [LARGE SCALE GENOMIC DNA]</scope>
    <source>
        <strain evidence="3">cv. Shandingzi</strain>
        <tissue evidence="2">Leaves</tissue>
    </source>
</reference>
<dbReference type="Proteomes" id="UP000315295">
    <property type="component" value="Unassembled WGS sequence"/>
</dbReference>
<sequence>MVEVVGLVLDDMLCRGGGVWLHGVFENGAWRWCVGLSRLRTPLLKDRGFKGYWIRVGVSGPVVMKNSTFRYSGSSLMSSSSSFSERLREKRSGQEWVRAKDFESMVSAFRAKPEGRQTSLGLSPWWPARKNWPGKSR</sequence>
<proteinExistence type="predicted"/>
<organism evidence="2 3">
    <name type="scientific">Malus baccata</name>
    <name type="common">Siberian crab apple</name>
    <name type="synonym">Pyrus baccata</name>
    <dbReference type="NCBI Taxonomy" id="106549"/>
    <lineage>
        <taxon>Eukaryota</taxon>
        <taxon>Viridiplantae</taxon>
        <taxon>Streptophyta</taxon>
        <taxon>Embryophyta</taxon>
        <taxon>Tracheophyta</taxon>
        <taxon>Spermatophyta</taxon>
        <taxon>Magnoliopsida</taxon>
        <taxon>eudicotyledons</taxon>
        <taxon>Gunneridae</taxon>
        <taxon>Pentapetalae</taxon>
        <taxon>rosids</taxon>
        <taxon>fabids</taxon>
        <taxon>Rosales</taxon>
        <taxon>Rosaceae</taxon>
        <taxon>Amygdaloideae</taxon>
        <taxon>Maleae</taxon>
        <taxon>Malus</taxon>
    </lineage>
</organism>
<name>A0A540ND97_MALBA</name>
<gene>
    <name evidence="2" type="ORF">C1H46_005879</name>
</gene>
<feature type="region of interest" description="Disordered" evidence="1">
    <location>
        <begin position="113"/>
        <end position="137"/>
    </location>
</feature>
<keyword evidence="3" id="KW-1185">Reference proteome</keyword>
<dbReference type="AlphaFoldDB" id="A0A540ND97"/>
<accession>A0A540ND97</accession>
<evidence type="ECO:0000256" key="1">
    <source>
        <dbReference type="SAM" id="MobiDB-lite"/>
    </source>
</evidence>
<protein>
    <submittedName>
        <fullName evidence="2">Uncharacterized protein</fullName>
    </submittedName>
</protein>
<comment type="caution">
    <text evidence="2">The sequence shown here is derived from an EMBL/GenBank/DDBJ whole genome shotgun (WGS) entry which is preliminary data.</text>
</comment>
<evidence type="ECO:0000313" key="2">
    <source>
        <dbReference type="EMBL" id="TQE08573.1"/>
    </source>
</evidence>
<dbReference type="EMBL" id="VIEB01000070">
    <property type="protein sequence ID" value="TQE08573.1"/>
    <property type="molecule type" value="Genomic_DNA"/>
</dbReference>
<evidence type="ECO:0000313" key="3">
    <source>
        <dbReference type="Proteomes" id="UP000315295"/>
    </source>
</evidence>